<proteinExistence type="predicted"/>
<evidence type="ECO:0000313" key="2">
    <source>
        <dbReference type="Proteomes" id="UP000228930"/>
    </source>
</evidence>
<accession>A0A2M6UDY7</accession>
<dbReference type="Proteomes" id="UP000228930">
    <property type="component" value="Unassembled WGS sequence"/>
</dbReference>
<reference evidence="1 2" key="1">
    <citation type="submission" date="2015-06" db="EMBL/GenBank/DDBJ databases">
        <title>Comparative genome analysis of nirS-carrying Bradyrhizobium sp. strains.</title>
        <authorList>
            <person name="Ishii S."/>
            <person name="Jang J."/>
            <person name="Nishizawa T."/>
            <person name="Senoo K."/>
        </authorList>
    </citation>
    <scope>NUCLEOTIDE SEQUENCE [LARGE SCALE GENOMIC DNA]</scope>
    <source>
        <strain evidence="1 2">TSA1</strain>
    </source>
</reference>
<dbReference type="AlphaFoldDB" id="A0A2M6UDY7"/>
<comment type="caution">
    <text evidence="1">The sequence shown here is derived from an EMBL/GenBank/DDBJ whole genome shotgun (WGS) entry which is preliminary data.</text>
</comment>
<organism evidence="1 2">
    <name type="scientific">Bradyrhizobium nitroreducens</name>
    <dbReference type="NCBI Taxonomy" id="709803"/>
    <lineage>
        <taxon>Bacteria</taxon>
        <taxon>Pseudomonadati</taxon>
        <taxon>Pseudomonadota</taxon>
        <taxon>Alphaproteobacteria</taxon>
        <taxon>Hyphomicrobiales</taxon>
        <taxon>Nitrobacteraceae</taxon>
        <taxon>Bradyrhizobium</taxon>
    </lineage>
</organism>
<sequence length="95" mass="10512">MGGLDLPGPLDAIEIPPCQELSGGLAAWNFSNEGWLEMAGLTEEDVRKRAYEIWKSAGEPSGKMDTFWYEAEKELLAERSKQDEVPPGMTDNLPV</sequence>
<protein>
    <recommendedName>
        <fullName evidence="3">DUF2934 domain-containing protein</fullName>
    </recommendedName>
</protein>
<name>A0A2M6UDY7_9BRAD</name>
<dbReference type="Pfam" id="PF11154">
    <property type="entry name" value="DUF2934"/>
    <property type="match status" value="1"/>
</dbReference>
<dbReference type="RefSeq" id="WP_430649769.1">
    <property type="nucleotide sequence ID" value="NZ_LFJC01000003.1"/>
</dbReference>
<dbReference type="EMBL" id="LFJC01000003">
    <property type="protein sequence ID" value="PIT02824.1"/>
    <property type="molecule type" value="Genomic_DNA"/>
</dbReference>
<dbReference type="InterPro" id="IPR021327">
    <property type="entry name" value="DUF2934"/>
</dbReference>
<gene>
    <name evidence="1" type="ORF">TSA1_20250</name>
</gene>
<evidence type="ECO:0008006" key="3">
    <source>
        <dbReference type="Google" id="ProtNLM"/>
    </source>
</evidence>
<evidence type="ECO:0000313" key="1">
    <source>
        <dbReference type="EMBL" id="PIT02824.1"/>
    </source>
</evidence>
<keyword evidence="2" id="KW-1185">Reference proteome</keyword>